<protein>
    <submittedName>
        <fullName evidence="2">Uncharacterized protein</fullName>
    </submittedName>
</protein>
<feature type="compositionally biased region" description="Basic and acidic residues" evidence="1">
    <location>
        <begin position="461"/>
        <end position="471"/>
    </location>
</feature>
<dbReference type="AlphaFoldDB" id="A0A9P5SRQ7"/>
<evidence type="ECO:0000313" key="2">
    <source>
        <dbReference type="EMBL" id="KAF9335137.1"/>
    </source>
</evidence>
<feature type="region of interest" description="Disordered" evidence="1">
    <location>
        <begin position="430"/>
        <end position="477"/>
    </location>
</feature>
<proteinExistence type="predicted"/>
<feature type="region of interest" description="Disordered" evidence="1">
    <location>
        <begin position="269"/>
        <end position="288"/>
    </location>
</feature>
<dbReference type="Proteomes" id="UP000696485">
    <property type="component" value="Unassembled WGS sequence"/>
</dbReference>
<accession>A0A9P5SRQ7</accession>
<feature type="compositionally biased region" description="Low complexity" evidence="1">
    <location>
        <begin position="192"/>
        <end position="206"/>
    </location>
</feature>
<keyword evidence="3" id="KW-1185">Reference proteome</keyword>
<feature type="compositionally biased region" description="Low complexity" evidence="1">
    <location>
        <begin position="349"/>
        <end position="361"/>
    </location>
</feature>
<feature type="compositionally biased region" description="Low complexity" evidence="1">
    <location>
        <begin position="26"/>
        <end position="41"/>
    </location>
</feature>
<feature type="region of interest" description="Disordered" evidence="1">
    <location>
        <begin position="190"/>
        <end position="262"/>
    </location>
</feature>
<feature type="compositionally biased region" description="Low complexity" evidence="1">
    <location>
        <begin position="64"/>
        <end position="86"/>
    </location>
</feature>
<feature type="compositionally biased region" description="Polar residues" evidence="1">
    <location>
        <begin position="104"/>
        <end position="122"/>
    </location>
</feature>
<gene>
    <name evidence="2" type="ORF">BG006_000807</name>
</gene>
<organism evidence="2 3">
    <name type="scientific">Podila minutissima</name>
    <dbReference type="NCBI Taxonomy" id="64525"/>
    <lineage>
        <taxon>Eukaryota</taxon>
        <taxon>Fungi</taxon>
        <taxon>Fungi incertae sedis</taxon>
        <taxon>Mucoromycota</taxon>
        <taxon>Mortierellomycotina</taxon>
        <taxon>Mortierellomycetes</taxon>
        <taxon>Mortierellales</taxon>
        <taxon>Mortierellaceae</taxon>
        <taxon>Podila</taxon>
    </lineage>
</organism>
<sequence length="477" mass="50889">MAGTPGALPPFPSPTEIDSSFEVADPASTTTITTPVNSPTPDTGHTSWVAPTAIPSTPSTVYHSASEGSFGSLSSSAHSEGASTAAPAVSFEQSIGSPAPTQPRRPSTPGTQLTRSSHYSGESDNEEDDTHGTEGYDDNAGAKEEEEEEEEGDIGRLNDHLQLTGTGEDGDINRLNSLKTRPGRFIRNEFLSSNPVSITSSPSDSNLKTVPEGKNKSAEMAQLTSGKPSRWDKHWPPRSWQALDNKFGSEQSQSPGRLRHCFGRSVSAERVLDTSSPSSPSRSESGLGPGLFFTISSLPAFKSMLSSLPGSPVLSSLPVSRRMLMYDRLSPVPEPLPSSPIARSKIQDTTSSSSLTSGSRTVNTKDGPFDESTSLGKLDSHYKTPSAKKSRIPRLVSQTRAEIIGLQSPTDFMQSPCTAALYGKRSFPSVMGSLLRPHSRSQSSSARVQTRAVSPSPLADQPKEKKKKLDPDTTDED</sequence>
<comment type="caution">
    <text evidence="2">The sequence shown here is derived from an EMBL/GenBank/DDBJ whole genome shotgun (WGS) entry which is preliminary data.</text>
</comment>
<feature type="compositionally biased region" description="Low complexity" evidence="1">
    <location>
        <begin position="275"/>
        <end position="286"/>
    </location>
</feature>
<feature type="compositionally biased region" description="Polar residues" evidence="1">
    <location>
        <begin position="54"/>
        <end position="63"/>
    </location>
</feature>
<feature type="region of interest" description="Disordered" evidence="1">
    <location>
        <begin position="1"/>
        <end position="176"/>
    </location>
</feature>
<reference evidence="2" key="1">
    <citation type="journal article" date="2020" name="Fungal Divers.">
        <title>Resolving the Mortierellaceae phylogeny through synthesis of multi-gene phylogenetics and phylogenomics.</title>
        <authorList>
            <person name="Vandepol N."/>
            <person name="Liber J."/>
            <person name="Desiro A."/>
            <person name="Na H."/>
            <person name="Kennedy M."/>
            <person name="Barry K."/>
            <person name="Grigoriev I.V."/>
            <person name="Miller A.N."/>
            <person name="O'Donnell K."/>
            <person name="Stajich J.E."/>
            <person name="Bonito G."/>
        </authorList>
    </citation>
    <scope>NUCLEOTIDE SEQUENCE</scope>
    <source>
        <strain evidence="2">NVP1</strain>
    </source>
</reference>
<name>A0A9P5SRQ7_9FUNG</name>
<evidence type="ECO:0000256" key="1">
    <source>
        <dbReference type="SAM" id="MobiDB-lite"/>
    </source>
</evidence>
<feature type="region of interest" description="Disordered" evidence="1">
    <location>
        <begin position="331"/>
        <end position="394"/>
    </location>
</feature>
<evidence type="ECO:0000313" key="3">
    <source>
        <dbReference type="Proteomes" id="UP000696485"/>
    </source>
</evidence>
<dbReference type="EMBL" id="JAAAUY010000114">
    <property type="protein sequence ID" value="KAF9335137.1"/>
    <property type="molecule type" value="Genomic_DNA"/>
</dbReference>
<feature type="compositionally biased region" description="Polar residues" evidence="1">
    <location>
        <begin position="440"/>
        <end position="453"/>
    </location>
</feature>